<protein>
    <submittedName>
        <fullName evidence="2">Uncharacterized protein</fullName>
    </submittedName>
</protein>
<dbReference type="Proteomes" id="UP000030762">
    <property type="component" value="Unassembled WGS sequence"/>
</dbReference>
<evidence type="ECO:0000313" key="3">
    <source>
        <dbReference type="Proteomes" id="UP000030762"/>
    </source>
</evidence>
<dbReference type="AlphaFoldDB" id="T0R009"/>
<dbReference type="RefSeq" id="XP_008605995.1">
    <property type="nucleotide sequence ID" value="XM_008607773.1"/>
</dbReference>
<dbReference type="GeneID" id="19942925"/>
<keyword evidence="1" id="KW-1133">Transmembrane helix</keyword>
<sequence>MLDDADLVRGAGLLVMAFGALLLVAIAPLWFVSSAVEASGAHVSARYGLLELCTTALYPNASTTNVCYRLHAALLPPSSHRVYEPGSVCASFGANASAATTVMAQITGLGTHDTARYLTWECDSPHLLSVGALLGLLALTLAGLVWVVAIAVMHQPLRAHASFSTLWLLLSICYGWVFAELFARAVWRRLIVGGLDHLSYGMGLLYLLVAYALHAHGLPVLALYQNRLQTRLDLGLTCV</sequence>
<gene>
    <name evidence="2" type="ORF">SDRG_02198</name>
</gene>
<feature type="transmembrane region" description="Helical" evidence="1">
    <location>
        <begin position="127"/>
        <end position="153"/>
    </location>
</feature>
<feature type="transmembrane region" description="Helical" evidence="1">
    <location>
        <begin position="203"/>
        <end position="224"/>
    </location>
</feature>
<dbReference type="OMA" id="THDTARY"/>
<accession>T0R009</accession>
<organism evidence="2 3">
    <name type="scientific">Saprolegnia diclina (strain VS20)</name>
    <dbReference type="NCBI Taxonomy" id="1156394"/>
    <lineage>
        <taxon>Eukaryota</taxon>
        <taxon>Sar</taxon>
        <taxon>Stramenopiles</taxon>
        <taxon>Oomycota</taxon>
        <taxon>Saprolegniomycetes</taxon>
        <taxon>Saprolegniales</taxon>
        <taxon>Saprolegniaceae</taxon>
        <taxon>Saprolegnia</taxon>
    </lineage>
</organism>
<evidence type="ECO:0000256" key="1">
    <source>
        <dbReference type="SAM" id="Phobius"/>
    </source>
</evidence>
<dbReference type="VEuPathDB" id="FungiDB:SDRG_02198"/>
<feature type="transmembrane region" description="Helical" evidence="1">
    <location>
        <begin position="165"/>
        <end position="183"/>
    </location>
</feature>
<proteinExistence type="predicted"/>
<feature type="transmembrane region" description="Helical" evidence="1">
    <location>
        <begin position="12"/>
        <end position="31"/>
    </location>
</feature>
<dbReference type="InParanoid" id="T0R009"/>
<reference evidence="2 3" key="1">
    <citation type="submission" date="2012-04" db="EMBL/GenBank/DDBJ databases">
        <title>The Genome Sequence of Saprolegnia declina VS20.</title>
        <authorList>
            <consortium name="The Broad Institute Genome Sequencing Platform"/>
            <person name="Russ C."/>
            <person name="Nusbaum C."/>
            <person name="Tyler B."/>
            <person name="van West P."/>
            <person name="Dieguez-Uribeondo J."/>
            <person name="de Bruijn I."/>
            <person name="Tripathy S."/>
            <person name="Jiang R."/>
            <person name="Young S.K."/>
            <person name="Zeng Q."/>
            <person name="Gargeya S."/>
            <person name="Fitzgerald M."/>
            <person name="Haas B."/>
            <person name="Abouelleil A."/>
            <person name="Alvarado L."/>
            <person name="Arachchi H.M."/>
            <person name="Berlin A."/>
            <person name="Chapman S.B."/>
            <person name="Goldberg J."/>
            <person name="Griggs A."/>
            <person name="Gujja S."/>
            <person name="Hansen M."/>
            <person name="Howarth C."/>
            <person name="Imamovic A."/>
            <person name="Larimer J."/>
            <person name="McCowen C."/>
            <person name="Montmayeur A."/>
            <person name="Murphy C."/>
            <person name="Neiman D."/>
            <person name="Pearson M."/>
            <person name="Priest M."/>
            <person name="Roberts A."/>
            <person name="Saif S."/>
            <person name="Shea T."/>
            <person name="Sisk P."/>
            <person name="Sykes S."/>
            <person name="Wortman J."/>
            <person name="Nusbaum C."/>
            <person name="Birren B."/>
        </authorList>
    </citation>
    <scope>NUCLEOTIDE SEQUENCE [LARGE SCALE GENOMIC DNA]</scope>
    <source>
        <strain evidence="2 3">VS20</strain>
    </source>
</reference>
<name>T0R009_SAPDV</name>
<dbReference type="OrthoDB" id="72940at2759"/>
<dbReference type="EMBL" id="JH767136">
    <property type="protein sequence ID" value="EQC40296.1"/>
    <property type="molecule type" value="Genomic_DNA"/>
</dbReference>
<keyword evidence="3" id="KW-1185">Reference proteome</keyword>
<keyword evidence="1" id="KW-0812">Transmembrane</keyword>
<keyword evidence="1" id="KW-0472">Membrane</keyword>
<evidence type="ECO:0000313" key="2">
    <source>
        <dbReference type="EMBL" id="EQC40296.1"/>
    </source>
</evidence>